<proteinExistence type="predicted"/>
<protein>
    <submittedName>
        <fullName evidence="1">Uncharacterized protein</fullName>
    </submittedName>
</protein>
<dbReference type="EMBL" id="CP069028">
    <property type="protein sequence ID" value="QRC96968.1"/>
    <property type="molecule type" value="Genomic_DNA"/>
</dbReference>
<dbReference type="VEuPathDB" id="FungiDB:JI435_434360"/>
<evidence type="ECO:0000313" key="1">
    <source>
        <dbReference type="EMBL" id="QRC96968.1"/>
    </source>
</evidence>
<dbReference type="Proteomes" id="UP000663193">
    <property type="component" value="Chromosome 6"/>
</dbReference>
<organism evidence="1 2">
    <name type="scientific">Phaeosphaeria nodorum (strain SN15 / ATCC MYA-4574 / FGSC 10173)</name>
    <name type="common">Glume blotch fungus</name>
    <name type="synonym">Parastagonospora nodorum</name>
    <dbReference type="NCBI Taxonomy" id="321614"/>
    <lineage>
        <taxon>Eukaryota</taxon>
        <taxon>Fungi</taxon>
        <taxon>Dikarya</taxon>
        <taxon>Ascomycota</taxon>
        <taxon>Pezizomycotina</taxon>
        <taxon>Dothideomycetes</taxon>
        <taxon>Pleosporomycetidae</taxon>
        <taxon>Pleosporales</taxon>
        <taxon>Pleosporineae</taxon>
        <taxon>Phaeosphaeriaceae</taxon>
        <taxon>Parastagonospora</taxon>
    </lineage>
</organism>
<gene>
    <name evidence="1" type="ORF">JI435_434360</name>
</gene>
<dbReference type="KEGG" id="pno:SNOG_01842"/>
<name>A0A7U2F1J8_PHANO</name>
<sequence length="51" mass="5823">MLKSKYGIPKGQTLRDTTLKIEVLKHYHALSARSTSKTDLVQSRPAHMTRK</sequence>
<accession>A0A7U2F1J8</accession>
<keyword evidence="2" id="KW-1185">Reference proteome</keyword>
<dbReference type="AlphaFoldDB" id="A0A7U2F1J8"/>
<evidence type="ECO:0000313" key="2">
    <source>
        <dbReference type="Proteomes" id="UP000663193"/>
    </source>
</evidence>
<reference evidence="2" key="1">
    <citation type="journal article" date="2021" name="BMC Genomics">
        <title>Chromosome-level genome assembly and manually-curated proteome of model necrotroph Parastagonospora nodorum Sn15 reveals a genome-wide trove of candidate effector homologs, and redundancy of virulence-related functions within an accessory chromosome.</title>
        <authorList>
            <person name="Bertazzoni S."/>
            <person name="Jones D.A.B."/>
            <person name="Phan H.T."/>
            <person name="Tan K.-C."/>
            <person name="Hane J.K."/>
        </authorList>
    </citation>
    <scope>NUCLEOTIDE SEQUENCE [LARGE SCALE GENOMIC DNA]</scope>
    <source>
        <strain evidence="2">SN15 / ATCC MYA-4574 / FGSC 10173)</strain>
    </source>
</reference>
<dbReference type="RefSeq" id="XP_001792467.1">
    <property type="nucleotide sequence ID" value="XM_001792415.1"/>
</dbReference>